<evidence type="ECO:0000256" key="17">
    <source>
        <dbReference type="PIRNR" id="PIRNR000641"/>
    </source>
</evidence>
<feature type="chain" id="PRO_5043180130" description="Receptor-like serine/threonine-protein kinase" evidence="20">
    <location>
        <begin position="23"/>
        <end position="755"/>
    </location>
</feature>
<dbReference type="GO" id="GO:0005524">
    <property type="term" value="F:ATP binding"/>
    <property type="evidence" value="ECO:0007669"/>
    <property type="project" value="UniProtKB-UniRule"/>
</dbReference>
<evidence type="ECO:0000256" key="18">
    <source>
        <dbReference type="PROSITE-ProRule" id="PRU10141"/>
    </source>
</evidence>
<evidence type="ECO:0000256" key="3">
    <source>
        <dbReference type="ARBA" id="ARBA00022536"/>
    </source>
</evidence>
<evidence type="ECO:0000256" key="19">
    <source>
        <dbReference type="SAM" id="Phobius"/>
    </source>
</evidence>
<dbReference type="InterPro" id="IPR024171">
    <property type="entry name" value="SRK-like_kinase"/>
</dbReference>
<dbReference type="InterPro" id="IPR036426">
    <property type="entry name" value="Bulb-type_lectin_dom_sf"/>
</dbReference>
<evidence type="ECO:0000256" key="20">
    <source>
        <dbReference type="SAM" id="SignalP"/>
    </source>
</evidence>
<keyword evidence="4 17" id="KW-0808">Transferase</keyword>
<evidence type="ECO:0000259" key="23">
    <source>
        <dbReference type="PROSITE" id="PS50948"/>
    </source>
</evidence>
<dbReference type="SMR" id="A0A3B6RL94"/>
<evidence type="ECO:0000256" key="10">
    <source>
        <dbReference type="ARBA" id="ARBA00022989"/>
    </source>
</evidence>
<evidence type="ECO:0000256" key="7">
    <source>
        <dbReference type="ARBA" id="ARBA00022741"/>
    </source>
</evidence>
<dbReference type="InterPro" id="IPR011009">
    <property type="entry name" value="Kinase-like_dom_sf"/>
</dbReference>
<evidence type="ECO:0000256" key="11">
    <source>
        <dbReference type="ARBA" id="ARBA00023136"/>
    </source>
</evidence>
<dbReference type="Gramene" id="TraesCS7A02G431300.1">
    <property type="protein sequence ID" value="TraesCS7A02G431300.1"/>
    <property type="gene ID" value="TraesCS7A02G431300"/>
</dbReference>
<accession>A0A3B6RL94</accession>
<evidence type="ECO:0000256" key="9">
    <source>
        <dbReference type="ARBA" id="ARBA00022840"/>
    </source>
</evidence>
<organism evidence="24">
    <name type="scientific">Triticum aestivum</name>
    <name type="common">Wheat</name>
    <dbReference type="NCBI Taxonomy" id="4565"/>
    <lineage>
        <taxon>Eukaryota</taxon>
        <taxon>Viridiplantae</taxon>
        <taxon>Streptophyta</taxon>
        <taxon>Embryophyta</taxon>
        <taxon>Tracheophyta</taxon>
        <taxon>Spermatophyta</taxon>
        <taxon>Magnoliopsida</taxon>
        <taxon>Liliopsida</taxon>
        <taxon>Poales</taxon>
        <taxon>Poaceae</taxon>
        <taxon>BOP clade</taxon>
        <taxon>Pooideae</taxon>
        <taxon>Triticodae</taxon>
        <taxon>Triticeae</taxon>
        <taxon>Triticinae</taxon>
        <taxon>Triticum</taxon>
    </lineage>
</organism>
<comment type="subcellular location">
    <subcellularLocation>
        <location evidence="1">Membrane</location>
        <topology evidence="1">Single-pass type I membrane protein</topology>
    </subcellularLocation>
</comment>
<dbReference type="InterPro" id="IPR017441">
    <property type="entry name" value="Protein_kinase_ATP_BS"/>
</dbReference>
<dbReference type="PROSITE" id="PS50011">
    <property type="entry name" value="PROTEIN_KINASE_DOM"/>
    <property type="match status" value="1"/>
</dbReference>
<evidence type="ECO:0000256" key="16">
    <source>
        <dbReference type="ARBA" id="ARBA00048679"/>
    </source>
</evidence>
<dbReference type="GO" id="GO:0048544">
    <property type="term" value="P:recognition of pollen"/>
    <property type="evidence" value="ECO:0007669"/>
    <property type="project" value="InterPro"/>
</dbReference>
<dbReference type="InterPro" id="IPR000719">
    <property type="entry name" value="Prot_kinase_dom"/>
</dbReference>
<dbReference type="Gene3D" id="3.30.200.20">
    <property type="entry name" value="Phosphorylase Kinase, domain 1"/>
    <property type="match status" value="1"/>
</dbReference>
<keyword evidence="6 20" id="KW-0732">Signal</keyword>
<dbReference type="InterPro" id="IPR003609">
    <property type="entry name" value="Pan_app"/>
</dbReference>
<feature type="domain" description="Bulb-type lectin" evidence="22">
    <location>
        <begin position="1"/>
        <end position="112"/>
    </location>
</feature>
<dbReference type="Gene3D" id="1.10.510.10">
    <property type="entry name" value="Transferase(Phosphotransferase) domain 1"/>
    <property type="match status" value="1"/>
</dbReference>
<protein>
    <recommendedName>
        <fullName evidence="17">Receptor-like serine/threonine-protein kinase</fullName>
        <ecNumber evidence="17">2.7.11.1</ecNumber>
    </recommendedName>
</protein>
<dbReference type="GO" id="GO:0051707">
    <property type="term" value="P:response to other organism"/>
    <property type="evidence" value="ECO:0007669"/>
    <property type="project" value="UniProtKB-ARBA"/>
</dbReference>
<dbReference type="FunFam" id="3.30.200.20:FF:000178">
    <property type="entry name" value="serine/threonine-protein kinase PBS1-like"/>
    <property type="match status" value="1"/>
</dbReference>
<dbReference type="Pfam" id="PF01453">
    <property type="entry name" value="B_lectin"/>
    <property type="match status" value="1"/>
</dbReference>
<dbReference type="InterPro" id="IPR001480">
    <property type="entry name" value="Bulb-type_lectin_dom"/>
</dbReference>
<feature type="transmembrane region" description="Helical" evidence="19">
    <location>
        <begin position="408"/>
        <end position="430"/>
    </location>
</feature>
<keyword evidence="14" id="KW-0325">Glycoprotein</keyword>
<dbReference type="SMART" id="SM00108">
    <property type="entry name" value="B_lectin"/>
    <property type="match status" value="1"/>
</dbReference>
<keyword evidence="2 17" id="KW-0723">Serine/threonine-protein kinase</keyword>
<reference evidence="24" key="1">
    <citation type="submission" date="2018-08" db="EMBL/GenBank/DDBJ databases">
        <authorList>
            <person name="Rossello M."/>
        </authorList>
    </citation>
    <scope>NUCLEOTIDE SEQUENCE [LARGE SCALE GENOMIC DNA]</scope>
    <source>
        <strain evidence="24">cv. Chinese Spring</strain>
    </source>
</reference>
<dbReference type="PROSITE" id="PS50927">
    <property type="entry name" value="BULB_LECTIN"/>
    <property type="match status" value="1"/>
</dbReference>
<dbReference type="EC" id="2.7.11.1" evidence="17"/>
<dbReference type="InterPro" id="IPR008271">
    <property type="entry name" value="Ser/Thr_kinase_AS"/>
</dbReference>
<dbReference type="SMART" id="SM00473">
    <property type="entry name" value="PAN_AP"/>
    <property type="match status" value="1"/>
</dbReference>
<comment type="catalytic activity">
    <reaction evidence="16 17">
        <text>L-seryl-[protein] + ATP = O-phospho-L-seryl-[protein] + ADP + H(+)</text>
        <dbReference type="Rhea" id="RHEA:17989"/>
        <dbReference type="Rhea" id="RHEA-COMP:9863"/>
        <dbReference type="Rhea" id="RHEA-COMP:11604"/>
        <dbReference type="ChEBI" id="CHEBI:15378"/>
        <dbReference type="ChEBI" id="CHEBI:29999"/>
        <dbReference type="ChEBI" id="CHEBI:30616"/>
        <dbReference type="ChEBI" id="CHEBI:83421"/>
        <dbReference type="ChEBI" id="CHEBI:456216"/>
        <dbReference type="EC" id="2.7.11.1"/>
    </reaction>
</comment>
<dbReference type="SUPFAM" id="SSF51110">
    <property type="entry name" value="alpha-D-mannose-specific plant lectins"/>
    <property type="match status" value="1"/>
</dbReference>
<dbReference type="Gramene" id="TraesKAR7A01G0397970.1">
    <property type="protein sequence ID" value="cds.TraesKAR7A01G0397970.1"/>
    <property type="gene ID" value="TraesKAR7A01G0397970"/>
</dbReference>
<dbReference type="InterPro" id="IPR000858">
    <property type="entry name" value="S_locus_glycoprot_dom"/>
</dbReference>
<dbReference type="FunFam" id="1.10.510.10:FF:000227">
    <property type="entry name" value="Serine/threonine-protein kinase"/>
    <property type="match status" value="1"/>
</dbReference>
<dbReference type="AlphaFoldDB" id="A0A3B6RL94"/>
<dbReference type="Gramene" id="TraesCLE_scaffold_006376_01G000200.1">
    <property type="protein sequence ID" value="TraesCLE_scaffold_006376_01G000200.1"/>
    <property type="gene ID" value="TraesCLE_scaffold_006376_01G000200"/>
</dbReference>
<dbReference type="GO" id="GO:0016020">
    <property type="term" value="C:membrane"/>
    <property type="evidence" value="ECO:0007669"/>
    <property type="project" value="UniProtKB-SubCell"/>
</dbReference>
<evidence type="ECO:0000256" key="13">
    <source>
        <dbReference type="ARBA" id="ARBA00023170"/>
    </source>
</evidence>
<dbReference type="EnsemblPlants" id="TraesCS7A02G431300.1">
    <property type="protein sequence ID" value="TraesCS7A02G431300.1"/>
    <property type="gene ID" value="TraesCS7A02G431300"/>
</dbReference>
<evidence type="ECO:0000256" key="12">
    <source>
        <dbReference type="ARBA" id="ARBA00023157"/>
    </source>
</evidence>
<evidence type="ECO:0000313" key="24">
    <source>
        <dbReference type="EnsemblPlants" id="TraesCS7A02G431300.1"/>
    </source>
</evidence>
<keyword evidence="9 17" id="KW-0067">ATP-binding</keyword>
<keyword evidence="12" id="KW-1015">Disulfide bond</keyword>
<dbReference type="GO" id="GO:0106310">
    <property type="term" value="F:protein serine kinase activity"/>
    <property type="evidence" value="ECO:0007669"/>
    <property type="project" value="RHEA"/>
</dbReference>
<dbReference type="Gramene" id="TraesWEE_scaffold_019519_01G000800.1">
    <property type="protein sequence ID" value="TraesWEE_scaffold_019519_01G000800.1"/>
    <property type="gene ID" value="TraesWEE_scaffold_019519_01G000800"/>
</dbReference>
<evidence type="ECO:0000256" key="8">
    <source>
        <dbReference type="ARBA" id="ARBA00022777"/>
    </source>
</evidence>
<proteinExistence type="inferred from homology"/>
<evidence type="ECO:0000256" key="14">
    <source>
        <dbReference type="ARBA" id="ARBA00023180"/>
    </source>
</evidence>
<dbReference type="Gramene" id="TraesPARA_EIv1.0_2329000.2">
    <property type="protein sequence ID" value="TraesPARA_EIv1.0_2329000.2.CDS"/>
    <property type="gene ID" value="TraesPARA_EIv1.0_2329000"/>
</dbReference>
<dbReference type="Gramene" id="TraesLAC7A03G03939670.2">
    <property type="protein sequence ID" value="TraesLAC7A03G03939670.2"/>
    <property type="gene ID" value="TraesLAC7A03G03939670"/>
</dbReference>
<keyword evidence="13" id="KW-0675">Receptor</keyword>
<dbReference type="Gramene" id="TraesCS7A03G1047900.1">
    <property type="protein sequence ID" value="TraesCS7A03G1047900.1.CDS"/>
    <property type="gene ID" value="TraesCS7A03G1047900"/>
</dbReference>
<evidence type="ECO:0000256" key="15">
    <source>
        <dbReference type="ARBA" id="ARBA00047899"/>
    </source>
</evidence>
<dbReference type="SMART" id="SM00220">
    <property type="entry name" value="S_TKc"/>
    <property type="match status" value="1"/>
</dbReference>
<dbReference type="OrthoDB" id="4062651at2759"/>
<dbReference type="PROSITE" id="PS50948">
    <property type="entry name" value="PAN"/>
    <property type="match status" value="1"/>
</dbReference>
<evidence type="ECO:0000256" key="5">
    <source>
        <dbReference type="ARBA" id="ARBA00022692"/>
    </source>
</evidence>
<dbReference type="PROSITE" id="PS00107">
    <property type="entry name" value="PROTEIN_KINASE_ATP"/>
    <property type="match status" value="1"/>
</dbReference>
<feature type="binding site" evidence="18">
    <location>
        <position position="493"/>
    </location>
    <ligand>
        <name>ATP</name>
        <dbReference type="ChEBI" id="CHEBI:30616"/>
    </ligand>
</feature>
<feature type="domain" description="Apple" evidence="23">
    <location>
        <begin position="307"/>
        <end position="394"/>
    </location>
</feature>
<evidence type="ECO:0000256" key="6">
    <source>
        <dbReference type="ARBA" id="ARBA00022729"/>
    </source>
</evidence>
<evidence type="ECO:0000256" key="1">
    <source>
        <dbReference type="ARBA" id="ARBA00004479"/>
    </source>
</evidence>
<feature type="signal peptide" evidence="20">
    <location>
        <begin position="1"/>
        <end position="22"/>
    </location>
</feature>
<dbReference type="GO" id="GO:0004674">
    <property type="term" value="F:protein serine/threonine kinase activity"/>
    <property type="evidence" value="ECO:0007669"/>
    <property type="project" value="UniProtKB-KW"/>
</dbReference>
<name>A0A3B6RL94_WHEAT</name>
<dbReference type="Gramene" id="TraesNOR7A03G04029350.2">
    <property type="protein sequence ID" value="TraesNOR7A03G04029350.2"/>
    <property type="gene ID" value="TraesNOR7A03G04029350"/>
</dbReference>
<keyword evidence="11 19" id="KW-0472">Membrane</keyword>
<keyword evidence="3" id="KW-0245">EGF-like domain</keyword>
<dbReference type="SUPFAM" id="SSF56112">
    <property type="entry name" value="Protein kinase-like (PK-like)"/>
    <property type="match status" value="1"/>
</dbReference>
<dbReference type="STRING" id="4565.A0A3B6RL94"/>
<dbReference type="CDD" id="cd01098">
    <property type="entry name" value="PAN_AP_plant"/>
    <property type="match status" value="1"/>
</dbReference>
<dbReference type="OMA" id="CTRIIAF"/>
<dbReference type="PANTHER" id="PTHR47974">
    <property type="entry name" value="OS07G0415500 PROTEIN"/>
    <property type="match status" value="1"/>
</dbReference>
<dbReference type="CDD" id="cd14066">
    <property type="entry name" value="STKc_IRAK"/>
    <property type="match status" value="1"/>
</dbReference>
<sequence>MPFLPIVFTLLFFLRAPASSAATDTIFAGQALGVNDNLVSKNGRDTPIKNTTSLELTISHDGNLVILNRSTKSIIWSTEANITRNSTTAMLLSSGNFILVDSSNSSVLWQSFDHPTDTLLPGAKLGWDKLTGLNRRLVSWKNLNNPATGVYSDEIGLSFSLNQFFLAPHNNSMPYWSTGIYNGENFYSNSGMLTQNPLLSATVVGTDQEMYWTYNLVKEDIVTRNIIDSSGKVKMFFWSKQAQDWQVVYTQPLAPCDVYAICGPFTICNDNELPYCNCMEGFNITSPVDWDLQDRTGGCSRITPLECIGNKSTTHTTDKFYLVSCVTPQTAPKVEAATSASECAQVCLNDCSCTAYSFSDSRCSIWHNELLNIRALQCSGSTSSTGETLYLRVSAEDFHRVKNNRKGIVIGVATGTGVSALGLFALVLLVKIWRNRSKSSNILDCVQGCTRIIAFRYTDLQHVTTKFRDKLGAGSFGSVFKGVLNDSVAIAVKRLDGAYQGEKQFRAEVSSIGAVQHINLVKLVGFCCEGSNRLLVYEYMSNRSLDVHLFRNNPMILSWTTRYQIAIGVARGLAYLHEGCRDCIIHCDIKPENILLDDSFIPKVADFGMAKLLGREFSRVLTTMRGTAGYLAPEWISGVAVTQKVDVYSYGMMLLEIISGKRNSSASFSSGGNFDVYFPVHAAHKLLEGDVGSLVDQSLHGDVSLDEAELACKVACWCIQDNELDRPTMGQIVQILEGLVEIRMPPVPRHLEAMA</sequence>
<evidence type="ECO:0000259" key="22">
    <source>
        <dbReference type="PROSITE" id="PS50927"/>
    </source>
</evidence>
<evidence type="ECO:0000256" key="4">
    <source>
        <dbReference type="ARBA" id="ARBA00022679"/>
    </source>
</evidence>
<keyword evidence="7 17" id="KW-0547">Nucleotide-binding</keyword>
<comment type="catalytic activity">
    <reaction evidence="15 17">
        <text>L-threonyl-[protein] + ATP = O-phospho-L-threonyl-[protein] + ADP + H(+)</text>
        <dbReference type="Rhea" id="RHEA:46608"/>
        <dbReference type="Rhea" id="RHEA-COMP:11060"/>
        <dbReference type="Rhea" id="RHEA-COMP:11605"/>
        <dbReference type="ChEBI" id="CHEBI:15378"/>
        <dbReference type="ChEBI" id="CHEBI:30013"/>
        <dbReference type="ChEBI" id="CHEBI:30616"/>
        <dbReference type="ChEBI" id="CHEBI:61977"/>
        <dbReference type="ChEBI" id="CHEBI:456216"/>
        <dbReference type="EC" id="2.7.11.1"/>
    </reaction>
</comment>
<dbReference type="Gene3D" id="2.90.10.10">
    <property type="entry name" value="Bulb-type lectin domain"/>
    <property type="match status" value="1"/>
</dbReference>
<dbReference type="Gramene" id="TraesCAD_scaffold_034442_01G000500.1">
    <property type="protein sequence ID" value="TraesCAD_scaffold_034442_01G000500.1"/>
    <property type="gene ID" value="TraesCAD_scaffold_034442_01G000500"/>
</dbReference>
<feature type="domain" description="Protein kinase" evidence="21">
    <location>
        <begin position="465"/>
        <end position="740"/>
    </location>
</feature>
<dbReference type="PANTHER" id="PTHR47974:SF19">
    <property type="entry name" value="RECEPTOR-LIKE SERINE_THREONINE-PROTEIN KINASE"/>
    <property type="match status" value="1"/>
</dbReference>
<comment type="similarity">
    <text evidence="17">Belongs to the protein kinase superfamily. Ser/Thr protein kinase family.</text>
</comment>
<keyword evidence="8 17" id="KW-0418">Kinase</keyword>
<evidence type="ECO:0000256" key="2">
    <source>
        <dbReference type="ARBA" id="ARBA00022527"/>
    </source>
</evidence>
<dbReference type="Pfam" id="PF00069">
    <property type="entry name" value="Pkinase"/>
    <property type="match status" value="1"/>
</dbReference>
<evidence type="ECO:0000313" key="25">
    <source>
        <dbReference type="Proteomes" id="UP000019116"/>
    </source>
</evidence>
<dbReference type="PROSITE" id="PS00108">
    <property type="entry name" value="PROTEIN_KINASE_ST"/>
    <property type="match status" value="1"/>
</dbReference>
<dbReference type="Pfam" id="PF00954">
    <property type="entry name" value="S_locus_glycop"/>
    <property type="match status" value="1"/>
</dbReference>
<dbReference type="Proteomes" id="UP000019116">
    <property type="component" value="Chromosome 7A"/>
</dbReference>
<keyword evidence="10 19" id="KW-1133">Transmembrane helix</keyword>
<dbReference type="Pfam" id="PF08276">
    <property type="entry name" value="PAN_2"/>
    <property type="match status" value="1"/>
</dbReference>
<dbReference type="PIRSF" id="PIRSF000641">
    <property type="entry name" value="SRK"/>
    <property type="match status" value="1"/>
</dbReference>
<keyword evidence="5 19" id="KW-0812">Transmembrane</keyword>
<evidence type="ECO:0000259" key="21">
    <source>
        <dbReference type="PROSITE" id="PS50011"/>
    </source>
</evidence>
<keyword evidence="25" id="KW-1185">Reference proteome</keyword>
<reference evidence="24" key="2">
    <citation type="submission" date="2018-10" db="UniProtKB">
        <authorList>
            <consortium name="EnsemblPlants"/>
        </authorList>
    </citation>
    <scope>IDENTIFICATION</scope>
</reference>